<dbReference type="AlphaFoldDB" id="F8ET07"/>
<dbReference type="NCBIfam" id="TIGR02547">
    <property type="entry name" value="casA_cse1"/>
    <property type="match status" value="1"/>
</dbReference>
<accession>F8ET07</accession>
<dbReference type="eggNOG" id="ENOG502Z880">
    <property type="taxonomic scope" value="Bacteria"/>
</dbReference>
<dbReference type="Pfam" id="PF09481">
    <property type="entry name" value="CRISPR_Cse1"/>
    <property type="match status" value="1"/>
</dbReference>
<dbReference type="KEGG" id="zmp:Zymop_1014"/>
<dbReference type="HOGENOM" id="CLU_039818_0_0_5"/>
<protein>
    <submittedName>
        <fullName evidence="1">CRISPR-associated protein, Cse1 family</fullName>
    </submittedName>
</protein>
<dbReference type="PATRIC" id="fig|579138.3.peg.1076"/>
<gene>
    <name evidence="1" type="ordered locus">Zymop_1014</name>
</gene>
<evidence type="ECO:0000313" key="1">
    <source>
        <dbReference type="EMBL" id="AEI37911.1"/>
    </source>
</evidence>
<sequence length="542" mass="60980">MPFNLLADPWLEVRRLSGKKDYISPCGLTDQFATDPVMALDFPRVDWNAAVSEFLIGLTFLAFPFLKREAGAWAEYFETPPTSAQLQEKWCPFLPSLNFDGNGPLAFQDFDSLEAQLPKPVSSLLIEAPGENTEKNNTDLFVKRGGVTALCQPYAAAALITLQTYAPSGGRGYRTSLRGGGPLTTLIAPLRSGQKMTRLWDKVWANIPYLENHDEKDLAAIQAQIFPWLQPTILSNKGVSISSDGRPLALAFFACPRRIRLVFTEGECSLTGQKGLVVENYRNQNPGGDYQCWQHPLSPYYRDKNKKLLPIHPHAGNSSYKDWLGWWGFNGTPAQSLKNWGSRKEEIEDILDVATPEKIEAFGYDMDKWKARQWLHAETPWLPDSHENLKESVKDFIDATDEAARAVLSTCRIALYGQEQKDGSYRIDSNAKESLKEASDQFWDITQPDFQQYLKVLKERSAQSGCLGINDIDLRQEWHKNLCQKAYSVFNAFVDVSSLTGQNPRRLVFAQDNLSKLLWLKVAQSALGLQSKQSGKSKRKAA</sequence>
<name>F8ET07_ZYMMT</name>
<reference evidence="1 2" key="1">
    <citation type="journal article" date="2011" name="J. Bacteriol.">
        <title>Genome sequence of the ethanol-producing Zymomonas mobilis subsp. pomaceae lectotype strain ATCC 29192.</title>
        <authorList>
            <person name="Kouvelis V.N."/>
            <person name="Davenport K.W."/>
            <person name="Brettin T.S."/>
            <person name="Bruce D."/>
            <person name="Detter C."/>
            <person name="Han C.S."/>
            <person name="Nolan M."/>
            <person name="Tapia R."/>
            <person name="Damoulaki A."/>
            <person name="Kyrpides N.C."/>
            <person name="Typas M.A."/>
            <person name="Pappas K.M."/>
        </authorList>
    </citation>
    <scope>NUCLEOTIDE SEQUENCE [LARGE SCALE GENOMIC DNA]</scope>
    <source>
        <strain evidence="2">ATCC 29192 / DSM 22645 / JCM 10191 / CCUG 17912 / NBRC 13757 / NCIMB 11200 / NRRL B-4491 / Barker I</strain>
    </source>
</reference>
<dbReference type="RefSeq" id="WP_013934306.1">
    <property type="nucleotide sequence ID" value="NC_015709.1"/>
</dbReference>
<dbReference type="InterPro" id="IPR013381">
    <property type="entry name" value="CRISPR-assoc_prot_Cse1"/>
</dbReference>
<proteinExistence type="predicted"/>
<dbReference type="Proteomes" id="UP000000491">
    <property type="component" value="Chromosome"/>
</dbReference>
<evidence type="ECO:0000313" key="2">
    <source>
        <dbReference type="Proteomes" id="UP000000491"/>
    </source>
</evidence>
<dbReference type="EMBL" id="CP002865">
    <property type="protein sequence ID" value="AEI37911.1"/>
    <property type="molecule type" value="Genomic_DNA"/>
</dbReference>
<dbReference type="CDD" id="cd09729">
    <property type="entry name" value="Cse1_I-E"/>
    <property type="match status" value="1"/>
</dbReference>
<dbReference type="STRING" id="579138.Zymop_1014"/>
<organism evidence="1 2">
    <name type="scientific">Zymomonas mobilis subsp. pomaceae (strain ATCC 29192 / DSM 22645 / JCM 10191 / CCUG 17912 / NBRC 13757 / NCIMB 11200 / NRRL B-4491 / Barker I)</name>
    <dbReference type="NCBI Taxonomy" id="579138"/>
    <lineage>
        <taxon>Bacteria</taxon>
        <taxon>Pseudomonadati</taxon>
        <taxon>Pseudomonadota</taxon>
        <taxon>Alphaproteobacteria</taxon>
        <taxon>Sphingomonadales</taxon>
        <taxon>Zymomonadaceae</taxon>
        <taxon>Zymomonas</taxon>
    </lineage>
</organism>